<dbReference type="EnsemblMetazoa" id="AFUN021389-RA">
    <property type="protein sequence ID" value="AFUN021389-PA"/>
    <property type="gene ID" value="AFUN021389"/>
</dbReference>
<organism evidence="2">
    <name type="scientific">Anopheles funestus</name>
    <name type="common">African malaria mosquito</name>
    <dbReference type="NCBI Taxonomy" id="62324"/>
    <lineage>
        <taxon>Eukaryota</taxon>
        <taxon>Metazoa</taxon>
        <taxon>Ecdysozoa</taxon>
        <taxon>Arthropoda</taxon>
        <taxon>Hexapoda</taxon>
        <taxon>Insecta</taxon>
        <taxon>Pterygota</taxon>
        <taxon>Neoptera</taxon>
        <taxon>Endopterygota</taxon>
        <taxon>Diptera</taxon>
        <taxon>Nematocera</taxon>
        <taxon>Culicoidea</taxon>
        <taxon>Culicidae</taxon>
        <taxon>Anophelinae</taxon>
        <taxon>Anopheles</taxon>
    </lineage>
</organism>
<protein>
    <submittedName>
        <fullName evidence="2">Uncharacterized protein</fullName>
    </submittedName>
</protein>
<name>A0A4Y0BN97_ANOFN</name>
<sequence length="219" mass="23252">MKICVLFTMIVTLQSVAFGLPRADFGIAQDVPNSVKVVERATALRSAFDELDNFTITIRSGYELLILVANLFTSIATKLANSGTAMMDTIVTLANDDIGPIVNVFARVNQAVAALNQLLNGGLSVELNTLTNRLGPSLSRQFKDGFQTITLALQKLSTALADLQAALEQVQTAAGSGPVTPALVRRFISVTLTTRVLAALEEIGAGVPTVMYVIKKTVG</sequence>
<dbReference type="VEuPathDB" id="VectorBase:AFUN021389"/>
<proteinExistence type="predicted"/>
<accession>A0A4Y0BN97</accession>
<dbReference type="AlphaFoldDB" id="A0A4Y0BN97"/>
<keyword evidence="1" id="KW-0732">Signal</keyword>
<feature type="signal peptide" evidence="1">
    <location>
        <begin position="1"/>
        <end position="19"/>
    </location>
</feature>
<feature type="chain" id="PRO_5021427243" evidence="1">
    <location>
        <begin position="20"/>
        <end position="219"/>
    </location>
</feature>
<evidence type="ECO:0000313" key="2">
    <source>
        <dbReference type="EnsemblMetazoa" id="AFUN021389-PA"/>
    </source>
</evidence>
<dbReference type="VEuPathDB" id="VectorBase:AFUN2_002998"/>
<evidence type="ECO:0000256" key="1">
    <source>
        <dbReference type="SAM" id="SignalP"/>
    </source>
</evidence>
<reference evidence="2" key="1">
    <citation type="submission" date="2020-05" db="UniProtKB">
        <authorList>
            <consortium name="EnsemblMetazoa"/>
        </authorList>
    </citation>
    <scope>IDENTIFICATION</scope>
    <source>
        <strain evidence="2">FUMOZ</strain>
    </source>
</reference>